<dbReference type="InterPro" id="IPR013830">
    <property type="entry name" value="SGNH_hydro"/>
</dbReference>
<evidence type="ECO:0000256" key="1">
    <source>
        <dbReference type="SAM" id="SignalP"/>
    </source>
</evidence>
<keyword evidence="3" id="KW-0378">Hydrolase</keyword>
<keyword evidence="1" id="KW-0732">Signal</keyword>
<dbReference type="InterPro" id="IPR051532">
    <property type="entry name" value="Ester_Hydrolysis_Enzymes"/>
</dbReference>
<keyword evidence="4" id="KW-1185">Reference proteome</keyword>
<dbReference type="PANTHER" id="PTHR30383:SF5">
    <property type="entry name" value="SGNH HYDROLASE-TYPE ESTERASE DOMAIN-CONTAINING PROTEIN"/>
    <property type="match status" value="1"/>
</dbReference>
<dbReference type="Proteomes" id="UP000199462">
    <property type="component" value="Unassembled WGS sequence"/>
</dbReference>
<dbReference type="GO" id="GO:0004622">
    <property type="term" value="F:phosphatidylcholine lysophospholipase activity"/>
    <property type="evidence" value="ECO:0007669"/>
    <property type="project" value="TreeGrafter"/>
</dbReference>
<feature type="domain" description="SGNH hydrolase-type esterase" evidence="2">
    <location>
        <begin position="21"/>
        <end position="180"/>
    </location>
</feature>
<evidence type="ECO:0000313" key="3">
    <source>
        <dbReference type="EMBL" id="SFR78724.1"/>
    </source>
</evidence>
<feature type="signal peptide" evidence="1">
    <location>
        <begin position="1"/>
        <end position="21"/>
    </location>
</feature>
<gene>
    <name evidence="3" type="ORF">SAMN04488010_2786</name>
</gene>
<evidence type="ECO:0000259" key="2">
    <source>
        <dbReference type="Pfam" id="PF13472"/>
    </source>
</evidence>
<evidence type="ECO:0000313" key="4">
    <source>
        <dbReference type="Proteomes" id="UP000199462"/>
    </source>
</evidence>
<reference evidence="4" key="1">
    <citation type="submission" date="2016-10" db="EMBL/GenBank/DDBJ databases">
        <authorList>
            <person name="Varghese N."/>
            <person name="Submissions S."/>
        </authorList>
    </citation>
    <scope>NUCLEOTIDE SEQUENCE [LARGE SCALE GENOMIC DNA]</scope>
    <source>
        <strain evidence="4">DSM 19891</strain>
    </source>
</reference>
<accession>A0A1I6JIL1</accession>
<dbReference type="PANTHER" id="PTHR30383">
    <property type="entry name" value="THIOESTERASE 1/PROTEASE 1/LYSOPHOSPHOLIPASE L1"/>
    <property type="match status" value="1"/>
</dbReference>
<organism evidence="3 4">
    <name type="scientific">Maribacter stanieri</name>
    <dbReference type="NCBI Taxonomy" id="440514"/>
    <lineage>
        <taxon>Bacteria</taxon>
        <taxon>Pseudomonadati</taxon>
        <taxon>Bacteroidota</taxon>
        <taxon>Flavobacteriia</taxon>
        <taxon>Flavobacteriales</taxon>
        <taxon>Flavobacteriaceae</taxon>
        <taxon>Maribacter</taxon>
    </lineage>
</organism>
<dbReference type="Gene3D" id="3.40.50.1110">
    <property type="entry name" value="SGNH hydrolase"/>
    <property type="match status" value="1"/>
</dbReference>
<dbReference type="SUPFAM" id="SSF52266">
    <property type="entry name" value="SGNH hydrolase"/>
    <property type="match status" value="2"/>
</dbReference>
<dbReference type="RefSeq" id="WP_091903702.1">
    <property type="nucleotide sequence ID" value="NZ_FOYX01000002.1"/>
</dbReference>
<proteinExistence type="predicted"/>
<dbReference type="STRING" id="440514.SAMN04488010_2786"/>
<dbReference type="Pfam" id="PF13472">
    <property type="entry name" value="Lipase_GDSL_2"/>
    <property type="match status" value="1"/>
</dbReference>
<dbReference type="EMBL" id="FOYX01000002">
    <property type="protein sequence ID" value="SFR78724.1"/>
    <property type="molecule type" value="Genomic_DNA"/>
</dbReference>
<name>A0A1I6JIL1_9FLAO</name>
<protein>
    <submittedName>
        <fullName evidence="3">GDSL-like Lipase/Acylhydrolase</fullName>
    </submittedName>
</protein>
<dbReference type="CDD" id="cd00229">
    <property type="entry name" value="SGNH_hydrolase"/>
    <property type="match status" value="1"/>
</dbReference>
<dbReference type="AlphaFoldDB" id="A0A1I6JIL1"/>
<feature type="chain" id="PRO_5011476672" evidence="1">
    <location>
        <begin position="22"/>
        <end position="240"/>
    </location>
</feature>
<dbReference type="InterPro" id="IPR036514">
    <property type="entry name" value="SGNH_hydro_sf"/>
</dbReference>
<sequence>MNLKYFLLLLFMMISFQDAFAQVFNEGVAGNTSIDLEKRIETDVLNRGAHLVIVMVGTNDMLNSKKMLDYSAYEKHLKGIVGTIKNEGADVLLVSPPTVDSVYLFQRHDRERYEQTPNQKLNAVAKIMEHLAIEEEIEFLDLHSIFKQMRLPVHNRDVFIQNISNSGRKDGVHPTSLGYRFIATVIYQYIKANYKKIDKMKIICFGDSITYGSGAENPGESIGESYPAILSQLLAKPSKN</sequence>